<dbReference type="Pfam" id="PF05943">
    <property type="entry name" value="VipB"/>
    <property type="match status" value="1"/>
</dbReference>
<dbReference type="Pfam" id="PF05591">
    <property type="entry name" value="T6SS_VipA"/>
    <property type="match status" value="1"/>
</dbReference>
<dbReference type="STRING" id="675511.GCA_000341735_04238"/>
<protein>
    <recommendedName>
        <fullName evidence="1">TssC1 N-terminal domain-containing protein</fullName>
    </recommendedName>
</protein>
<accession>A0A4P9UV57</accession>
<dbReference type="PANTHER" id="PTHR35565">
    <property type="entry name" value="CYTOPLASMIC PROTEIN-RELATED"/>
    <property type="match status" value="1"/>
</dbReference>
<dbReference type="AlphaFoldDB" id="A0A4P9UV57"/>
<proteinExistence type="predicted"/>
<dbReference type="EMBL" id="CP035467">
    <property type="protein sequence ID" value="QCW83586.1"/>
    <property type="molecule type" value="Genomic_DNA"/>
</dbReference>
<dbReference type="KEGG" id="mbur:EQU24_16070"/>
<evidence type="ECO:0000313" key="3">
    <source>
        <dbReference type="Proteomes" id="UP000305881"/>
    </source>
</evidence>
<dbReference type="Proteomes" id="UP000305881">
    <property type="component" value="Chromosome"/>
</dbReference>
<evidence type="ECO:0000259" key="1">
    <source>
        <dbReference type="Pfam" id="PF05943"/>
    </source>
</evidence>
<name>A0A4P9UV57_METBY</name>
<dbReference type="InterPro" id="IPR008312">
    <property type="entry name" value="T6SS_TssB1"/>
</dbReference>
<gene>
    <name evidence="2" type="ORF">EQU24_16070</name>
</gene>
<evidence type="ECO:0000313" key="2">
    <source>
        <dbReference type="EMBL" id="QCW83586.1"/>
    </source>
</evidence>
<feature type="domain" description="TssC1 N-terminal" evidence="1">
    <location>
        <begin position="203"/>
        <end position="465"/>
    </location>
</feature>
<dbReference type="PANTHER" id="PTHR35565:SF1">
    <property type="entry name" value="TYPE VI SECRETION SYSTEM CONTRACTILE SHEATH LARGE SUBUNIT"/>
    <property type="match status" value="1"/>
</dbReference>
<dbReference type="InterPro" id="IPR044031">
    <property type="entry name" value="TssC1_N"/>
</dbReference>
<dbReference type="OrthoDB" id="9789942at2"/>
<reference evidence="3" key="1">
    <citation type="journal article" date="2019" name="J. Bacteriol.">
        <title>A Mutagenic Screen Identifies a TonB-Dependent Receptor Required for the Lanthanide Metal Switch in the Type I Methanotroph 'Methylotuvimicrobium buryatense' 5GB1C.</title>
        <authorList>
            <person name="Groom J.D."/>
            <person name="Ford S.M."/>
            <person name="Pesesky M.W."/>
            <person name="Lidstrom M.E."/>
        </authorList>
    </citation>
    <scope>NUCLEOTIDE SEQUENCE [LARGE SCALE GENOMIC DNA]</scope>
    <source>
        <strain evidence="3">5GB1C</strain>
    </source>
</reference>
<sequence>MKPCLLLSGFIGRVGRKSMSSRVDFTMGFNTRGLASKKAHANGYRIYVLGDFSGRRDAEWSQRNIKRIDSDTFEQVMTQIRPTLDLDSGVTLHFESIEDFHPDAWFNKIRILADLLELKKALSNPKTAAQAAAKIQSFNQTDPNQNISPQTQQVDVETEADTLQRLLGKAPEPKTDKADTVERLIERVVSPYITKDVSSQYQALIDVIEKTVSQFLRTLLQRQDFKSLESLWRATEALVNEEYADEQCFFLVDISQAELMAAVNEGGSEFKQRLLAHVQLDDEGRDVLLVGDFSFAGSAEDAELLKFLSATAKACGGCFLGAAGQSLIDSAILGESKKDGDWTRYLSEINADSVVLAYPRYLLRLPYGFKRDPIETLAFEECSEVPAQSELLWGNPALLCARALIRMTQEDSADDAVLMSDVPVFSYTLDDEPVLQPGTETLLIEAQVNALLSKGITTLIGFRQRQGVQFPIITTLADR</sequence>
<dbReference type="InterPro" id="IPR010269">
    <property type="entry name" value="T6SS_TssC-like"/>
</dbReference>
<organism evidence="2 3">
    <name type="scientific">Methylotuvimicrobium buryatense</name>
    <name type="common">Methylomicrobium buryatense</name>
    <dbReference type="NCBI Taxonomy" id="95641"/>
    <lineage>
        <taxon>Bacteria</taxon>
        <taxon>Pseudomonadati</taxon>
        <taxon>Pseudomonadota</taxon>
        <taxon>Gammaproteobacteria</taxon>
        <taxon>Methylococcales</taxon>
        <taxon>Methylococcaceae</taxon>
        <taxon>Methylotuvimicrobium</taxon>
    </lineage>
</organism>
<keyword evidence="3" id="KW-1185">Reference proteome</keyword>